<evidence type="ECO:0000256" key="2">
    <source>
        <dbReference type="ARBA" id="ARBA00023110"/>
    </source>
</evidence>
<feature type="chain" id="PRO_5039940892" description="peptidylprolyl isomerase" evidence="4">
    <location>
        <begin position="23"/>
        <end position="272"/>
    </location>
</feature>
<dbReference type="PROSITE" id="PS51257">
    <property type="entry name" value="PROKAR_LIPOPROTEIN"/>
    <property type="match status" value="1"/>
</dbReference>
<keyword evidence="3 6" id="KW-0413">Isomerase</keyword>
<evidence type="ECO:0000259" key="5">
    <source>
        <dbReference type="PROSITE" id="PS50072"/>
    </source>
</evidence>
<sequence>MLRRVFLLLVVAVLACPFALDAQDDYYYVLIKTNMGNMRVRLYNETPEHRKVFLQLANSGHYNGTLFYRVIKNFVVQGGSSDSRKAPAGKRIGYGESYNISSEFVKDCFHKKGALCAPRQPESVNHFKMSDIAQFYIVHGRVYTDEELDKLEKAVNNPILKELRERFLVPHKEELDRLREEGKIAEYNELARKIKSDIEFEFSVSKHLKFTPEQRKAYTTVGGIPQLDGDYTVFGEVIEGLDVLDKIAALETDKNDRPLKDVVIISVEESYR</sequence>
<reference evidence="6" key="1">
    <citation type="submission" date="2022-05" db="EMBL/GenBank/DDBJ databases">
        <authorList>
            <person name="Sun X."/>
        </authorList>
    </citation>
    <scope>NUCLEOTIDE SEQUENCE</scope>
    <source>
        <strain evidence="6">Ai-910</strain>
    </source>
</reference>
<accession>A0A9J6ZR56</accession>
<keyword evidence="7" id="KW-1185">Reference proteome</keyword>
<dbReference type="Pfam" id="PF00160">
    <property type="entry name" value="Pro_isomerase"/>
    <property type="match status" value="2"/>
</dbReference>
<dbReference type="SUPFAM" id="SSF50891">
    <property type="entry name" value="Cyclophilin-like"/>
    <property type="match status" value="2"/>
</dbReference>
<dbReference type="EC" id="5.2.1.8" evidence="1"/>
<dbReference type="GO" id="GO:0003755">
    <property type="term" value="F:peptidyl-prolyl cis-trans isomerase activity"/>
    <property type="evidence" value="ECO:0007669"/>
    <property type="project" value="UniProtKB-KW"/>
</dbReference>
<dbReference type="PANTHER" id="PTHR45625">
    <property type="entry name" value="PEPTIDYL-PROLYL CIS-TRANS ISOMERASE-RELATED"/>
    <property type="match status" value="1"/>
</dbReference>
<dbReference type="Gene3D" id="2.40.100.10">
    <property type="entry name" value="Cyclophilin-like"/>
    <property type="match status" value="2"/>
</dbReference>
<dbReference type="InterPro" id="IPR029000">
    <property type="entry name" value="Cyclophilin-like_dom_sf"/>
</dbReference>
<name>A0A9J6ZR56_9BACT</name>
<evidence type="ECO:0000256" key="3">
    <source>
        <dbReference type="ARBA" id="ARBA00023235"/>
    </source>
</evidence>
<evidence type="ECO:0000256" key="1">
    <source>
        <dbReference type="ARBA" id="ARBA00013194"/>
    </source>
</evidence>
<evidence type="ECO:0000256" key="4">
    <source>
        <dbReference type="SAM" id="SignalP"/>
    </source>
</evidence>
<gene>
    <name evidence="6" type="ORF">M9189_01780</name>
</gene>
<keyword evidence="4" id="KW-0732">Signal</keyword>
<proteinExistence type="predicted"/>
<reference evidence="6" key="2">
    <citation type="submission" date="2022-06" db="EMBL/GenBank/DDBJ databases">
        <title>Xiashengella guii gen. nov. sp. nov., a bacterium isolated form anaerobic digestion tank.</title>
        <authorList>
            <person name="Huang H."/>
        </authorList>
    </citation>
    <scope>NUCLEOTIDE SEQUENCE</scope>
    <source>
        <strain evidence="6">Ai-910</strain>
    </source>
</reference>
<feature type="signal peptide" evidence="4">
    <location>
        <begin position="1"/>
        <end position="22"/>
    </location>
</feature>
<dbReference type="EMBL" id="CP098400">
    <property type="protein sequence ID" value="URW80089.1"/>
    <property type="molecule type" value="Genomic_DNA"/>
</dbReference>
<organism evidence="6 7">
    <name type="scientific">Xiashengella succiniciproducens</name>
    <dbReference type="NCBI Taxonomy" id="2949635"/>
    <lineage>
        <taxon>Bacteria</taxon>
        <taxon>Pseudomonadati</taxon>
        <taxon>Bacteroidota</taxon>
        <taxon>Bacteroidia</taxon>
        <taxon>Marinilabiliales</taxon>
        <taxon>Marinilabiliaceae</taxon>
        <taxon>Xiashengella</taxon>
    </lineage>
</organism>
<evidence type="ECO:0000313" key="6">
    <source>
        <dbReference type="EMBL" id="URW80089.1"/>
    </source>
</evidence>
<keyword evidence="2" id="KW-0697">Rotamase</keyword>
<dbReference type="InterPro" id="IPR044666">
    <property type="entry name" value="Cyclophilin_A-like"/>
</dbReference>
<evidence type="ECO:0000313" key="7">
    <source>
        <dbReference type="Proteomes" id="UP001056426"/>
    </source>
</evidence>
<dbReference type="AlphaFoldDB" id="A0A9J6ZR56"/>
<feature type="domain" description="PPIase cyclophilin-type" evidence="5">
    <location>
        <begin position="33"/>
        <end position="269"/>
    </location>
</feature>
<dbReference type="PANTHER" id="PTHR45625:SF4">
    <property type="entry name" value="PEPTIDYLPROLYL ISOMERASE DOMAIN AND WD REPEAT-CONTAINING PROTEIN 1"/>
    <property type="match status" value="1"/>
</dbReference>
<dbReference type="InterPro" id="IPR002130">
    <property type="entry name" value="Cyclophilin-type_PPIase_dom"/>
</dbReference>
<dbReference type="RefSeq" id="WP_250724204.1">
    <property type="nucleotide sequence ID" value="NZ_CP098400.1"/>
</dbReference>
<protein>
    <recommendedName>
        <fullName evidence="1">peptidylprolyl isomerase</fullName>
        <ecNumber evidence="1">5.2.1.8</ecNumber>
    </recommendedName>
</protein>
<dbReference type="KEGG" id="alkq:M9189_01780"/>
<dbReference type="Proteomes" id="UP001056426">
    <property type="component" value="Chromosome"/>
</dbReference>
<dbReference type="PROSITE" id="PS50072">
    <property type="entry name" value="CSA_PPIASE_2"/>
    <property type="match status" value="1"/>
</dbReference>